<evidence type="ECO:0000259" key="3">
    <source>
        <dbReference type="PROSITE" id="PS51186"/>
    </source>
</evidence>
<dbReference type="InterPro" id="IPR016181">
    <property type="entry name" value="Acyl_CoA_acyltransferase"/>
</dbReference>
<dbReference type="OrthoDB" id="10264728at2759"/>
<dbReference type="GO" id="GO:0031416">
    <property type="term" value="C:NatB complex"/>
    <property type="evidence" value="ECO:0007669"/>
    <property type="project" value="TreeGrafter"/>
</dbReference>
<dbReference type="FunFam" id="3.40.630.30:FF:000065">
    <property type="entry name" value="N-terminal acetyltransferase complex ARD1 subunit homolog"/>
    <property type="match status" value="1"/>
</dbReference>
<evidence type="ECO:0000256" key="2">
    <source>
        <dbReference type="ARBA" id="ARBA00023315"/>
    </source>
</evidence>
<evidence type="ECO:0000313" key="5">
    <source>
        <dbReference type="Proteomes" id="UP000095009"/>
    </source>
</evidence>
<dbReference type="PANTHER" id="PTHR45910">
    <property type="entry name" value="N-ALPHA-ACETYLTRANSFERASE 20"/>
    <property type="match status" value="1"/>
</dbReference>
<dbReference type="AlphaFoldDB" id="A0A1E3PKN3"/>
<organism evidence="4 5">
    <name type="scientific">Nadsonia fulvescens var. elongata DSM 6958</name>
    <dbReference type="NCBI Taxonomy" id="857566"/>
    <lineage>
        <taxon>Eukaryota</taxon>
        <taxon>Fungi</taxon>
        <taxon>Dikarya</taxon>
        <taxon>Ascomycota</taxon>
        <taxon>Saccharomycotina</taxon>
        <taxon>Dipodascomycetes</taxon>
        <taxon>Dipodascales</taxon>
        <taxon>Dipodascales incertae sedis</taxon>
        <taxon>Nadsonia</taxon>
    </lineage>
</organism>
<proteinExistence type="predicted"/>
<dbReference type="CDD" id="cd04301">
    <property type="entry name" value="NAT_SF"/>
    <property type="match status" value="1"/>
</dbReference>
<dbReference type="GO" id="GO:0004596">
    <property type="term" value="F:protein-N-terminal amino-acid acetyltransferase activity"/>
    <property type="evidence" value="ECO:0007669"/>
    <property type="project" value="TreeGrafter"/>
</dbReference>
<reference evidence="4 5" key="1">
    <citation type="journal article" date="2016" name="Proc. Natl. Acad. Sci. U.S.A.">
        <title>Comparative genomics of biotechnologically important yeasts.</title>
        <authorList>
            <person name="Riley R."/>
            <person name="Haridas S."/>
            <person name="Wolfe K.H."/>
            <person name="Lopes M.R."/>
            <person name="Hittinger C.T."/>
            <person name="Goeker M."/>
            <person name="Salamov A.A."/>
            <person name="Wisecaver J.H."/>
            <person name="Long T.M."/>
            <person name="Calvey C.H."/>
            <person name="Aerts A.L."/>
            <person name="Barry K.W."/>
            <person name="Choi C."/>
            <person name="Clum A."/>
            <person name="Coughlan A.Y."/>
            <person name="Deshpande S."/>
            <person name="Douglass A.P."/>
            <person name="Hanson S.J."/>
            <person name="Klenk H.-P."/>
            <person name="LaButti K.M."/>
            <person name="Lapidus A."/>
            <person name="Lindquist E.A."/>
            <person name="Lipzen A.M."/>
            <person name="Meier-Kolthoff J.P."/>
            <person name="Ohm R.A."/>
            <person name="Otillar R.P."/>
            <person name="Pangilinan J.L."/>
            <person name="Peng Y."/>
            <person name="Rokas A."/>
            <person name="Rosa C.A."/>
            <person name="Scheuner C."/>
            <person name="Sibirny A.A."/>
            <person name="Slot J.C."/>
            <person name="Stielow J.B."/>
            <person name="Sun H."/>
            <person name="Kurtzman C.P."/>
            <person name="Blackwell M."/>
            <person name="Grigoriev I.V."/>
            <person name="Jeffries T.W."/>
        </authorList>
    </citation>
    <scope>NUCLEOTIDE SEQUENCE [LARGE SCALE GENOMIC DNA]</scope>
    <source>
        <strain evidence="4 5">DSM 6958</strain>
    </source>
</reference>
<dbReference type="STRING" id="857566.A0A1E3PKN3"/>
<dbReference type="Proteomes" id="UP000095009">
    <property type="component" value="Unassembled WGS sequence"/>
</dbReference>
<keyword evidence="1 4" id="KW-0808">Transferase</keyword>
<keyword evidence="5" id="KW-1185">Reference proteome</keyword>
<dbReference type="InterPro" id="IPR000182">
    <property type="entry name" value="GNAT_dom"/>
</dbReference>
<keyword evidence="2" id="KW-0012">Acyltransferase</keyword>
<accession>A0A1E3PKN3</accession>
<dbReference type="InterPro" id="IPR051646">
    <property type="entry name" value="NatB_acetyltransferase_subunit"/>
</dbReference>
<dbReference type="SUPFAM" id="SSF55729">
    <property type="entry name" value="Acyl-CoA N-acyltransferases (Nat)"/>
    <property type="match status" value="1"/>
</dbReference>
<dbReference type="Gene3D" id="3.40.630.30">
    <property type="match status" value="1"/>
</dbReference>
<name>A0A1E3PKN3_9ASCO</name>
<evidence type="ECO:0000256" key="1">
    <source>
        <dbReference type="ARBA" id="ARBA00022679"/>
    </source>
</evidence>
<dbReference type="Pfam" id="PF00583">
    <property type="entry name" value="Acetyltransf_1"/>
    <property type="match status" value="1"/>
</dbReference>
<dbReference type="PROSITE" id="PS51186">
    <property type="entry name" value="GNAT"/>
    <property type="match status" value="1"/>
</dbReference>
<protein>
    <submittedName>
        <fullName evidence="4">Catalytic subunit of the NatB N-terminal acetyltransferase</fullName>
    </submittedName>
</protein>
<evidence type="ECO:0000313" key="4">
    <source>
        <dbReference type="EMBL" id="ODQ65512.1"/>
    </source>
</evidence>
<gene>
    <name evidence="4" type="ORF">NADFUDRAFT_50794</name>
</gene>
<dbReference type="EMBL" id="KV454409">
    <property type="protein sequence ID" value="ODQ65512.1"/>
    <property type="molecule type" value="Genomic_DNA"/>
</dbReference>
<feature type="domain" description="N-acetyltransferase" evidence="3">
    <location>
        <begin position="2"/>
        <end position="157"/>
    </location>
</feature>
<sequence length="181" mass="20999">MSTIKPFHAIDLFKTNHVNLDVLTENYQIGFYLQYLALWPTLFFQSQNTAGEICGYMMAKTEGKQRDWHGHITAVTVAPDSRRVGIARDLCKELERRCDDPYEAYFLDLFVRTTNVMAINMYKGFGYSVFRRVVGYYGSGDNRSDTEDAFDMRLPLKRDTERQSVRENGETFRVSPSEVVF</sequence>
<dbReference type="PANTHER" id="PTHR45910:SF1">
    <property type="entry name" value="N-ALPHA-ACETYLTRANSFERASE 20"/>
    <property type="match status" value="1"/>
</dbReference>